<dbReference type="SMART" id="SM00448">
    <property type="entry name" value="REC"/>
    <property type="match status" value="1"/>
</dbReference>
<dbReference type="PANTHER" id="PTHR42713">
    <property type="entry name" value="HISTIDINE KINASE-RELATED"/>
    <property type="match status" value="1"/>
</dbReference>
<dbReference type="Pfam" id="PF00072">
    <property type="entry name" value="Response_reg"/>
    <property type="match status" value="1"/>
</dbReference>
<evidence type="ECO:0000256" key="1">
    <source>
        <dbReference type="ARBA" id="ARBA00004496"/>
    </source>
</evidence>
<keyword evidence="3" id="KW-0963">Cytoplasm</keyword>
<dbReference type="Pfam" id="PF12833">
    <property type="entry name" value="HTH_18"/>
    <property type="match status" value="1"/>
</dbReference>
<proteinExistence type="predicted"/>
<evidence type="ECO:0000313" key="14">
    <source>
        <dbReference type="Proteomes" id="UP000708338"/>
    </source>
</evidence>
<evidence type="ECO:0000259" key="11">
    <source>
        <dbReference type="PROSITE" id="PS01124"/>
    </source>
</evidence>
<dbReference type="InterPro" id="IPR009057">
    <property type="entry name" value="Homeodomain-like_sf"/>
</dbReference>
<keyword evidence="7" id="KW-0238">DNA-binding</keyword>
<evidence type="ECO:0000256" key="4">
    <source>
        <dbReference type="ARBA" id="ARBA00022553"/>
    </source>
</evidence>
<dbReference type="Gene3D" id="3.40.50.2300">
    <property type="match status" value="1"/>
</dbReference>
<dbReference type="SUPFAM" id="SSF46689">
    <property type="entry name" value="Homeodomain-like"/>
    <property type="match status" value="2"/>
</dbReference>
<evidence type="ECO:0000256" key="10">
    <source>
        <dbReference type="PROSITE-ProRule" id="PRU00169"/>
    </source>
</evidence>
<dbReference type="GO" id="GO:0005737">
    <property type="term" value="C:cytoplasm"/>
    <property type="evidence" value="ECO:0007669"/>
    <property type="project" value="UniProtKB-SubCell"/>
</dbReference>
<evidence type="ECO:0000256" key="8">
    <source>
        <dbReference type="ARBA" id="ARBA00023163"/>
    </source>
</evidence>
<dbReference type="PROSITE" id="PS50110">
    <property type="entry name" value="RESPONSE_REGULATORY"/>
    <property type="match status" value="1"/>
</dbReference>
<dbReference type="CDD" id="cd17536">
    <property type="entry name" value="REC_YesN-like"/>
    <property type="match status" value="1"/>
</dbReference>
<protein>
    <recommendedName>
        <fullName evidence="2">Stage 0 sporulation protein A homolog</fullName>
    </recommendedName>
</protein>
<feature type="domain" description="HTH araC/xylS-type" evidence="11">
    <location>
        <begin position="159"/>
        <end position="257"/>
    </location>
</feature>
<evidence type="ECO:0000256" key="7">
    <source>
        <dbReference type="ARBA" id="ARBA00023125"/>
    </source>
</evidence>
<dbReference type="SMART" id="SM00342">
    <property type="entry name" value="HTH_ARAC"/>
    <property type="match status" value="1"/>
</dbReference>
<dbReference type="GO" id="GO:0043565">
    <property type="term" value="F:sequence-specific DNA binding"/>
    <property type="evidence" value="ECO:0007669"/>
    <property type="project" value="InterPro"/>
</dbReference>
<dbReference type="PROSITE" id="PS01124">
    <property type="entry name" value="HTH_ARAC_FAMILY_2"/>
    <property type="match status" value="1"/>
</dbReference>
<dbReference type="InterPro" id="IPR001789">
    <property type="entry name" value="Sig_transdc_resp-reg_receiver"/>
</dbReference>
<dbReference type="InterPro" id="IPR051552">
    <property type="entry name" value="HptR"/>
</dbReference>
<keyword evidence="8" id="KW-0804">Transcription</keyword>
<keyword evidence="4 10" id="KW-0597">Phosphoprotein</keyword>
<dbReference type="Gene3D" id="1.10.10.60">
    <property type="entry name" value="Homeodomain-like"/>
    <property type="match status" value="2"/>
</dbReference>
<organism evidence="13 14">
    <name type="scientific">Enterocloster citroniae</name>
    <dbReference type="NCBI Taxonomy" id="358743"/>
    <lineage>
        <taxon>Bacteria</taxon>
        <taxon>Bacillati</taxon>
        <taxon>Bacillota</taxon>
        <taxon>Clostridia</taxon>
        <taxon>Lachnospirales</taxon>
        <taxon>Lachnospiraceae</taxon>
        <taxon>Enterocloster</taxon>
    </lineage>
</organism>
<dbReference type="Proteomes" id="UP000708338">
    <property type="component" value="Unassembled WGS sequence"/>
</dbReference>
<dbReference type="EMBL" id="WQPS01000004">
    <property type="protein sequence ID" value="MBT9808719.1"/>
    <property type="molecule type" value="Genomic_DNA"/>
</dbReference>
<dbReference type="InterPro" id="IPR020449">
    <property type="entry name" value="Tscrpt_reg_AraC-type_HTH"/>
</dbReference>
<evidence type="ECO:0000313" key="13">
    <source>
        <dbReference type="EMBL" id="MBT9808719.1"/>
    </source>
</evidence>
<keyword evidence="6" id="KW-0805">Transcription regulation</keyword>
<evidence type="ECO:0000256" key="3">
    <source>
        <dbReference type="ARBA" id="ARBA00022490"/>
    </source>
</evidence>
<dbReference type="InterPro" id="IPR018062">
    <property type="entry name" value="HTH_AraC-typ_CS"/>
</dbReference>
<evidence type="ECO:0000256" key="5">
    <source>
        <dbReference type="ARBA" id="ARBA00023012"/>
    </source>
</evidence>
<gene>
    <name evidence="13" type="ORF">GPL26_03560</name>
</gene>
<dbReference type="PROSITE" id="PS00041">
    <property type="entry name" value="HTH_ARAC_FAMILY_1"/>
    <property type="match status" value="1"/>
</dbReference>
<evidence type="ECO:0000256" key="2">
    <source>
        <dbReference type="ARBA" id="ARBA00018672"/>
    </source>
</evidence>
<keyword evidence="5" id="KW-0902">Two-component regulatory system</keyword>
<accession>A0AA41K4L6</accession>
<feature type="domain" description="Response regulatory" evidence="12">
    <location>
        <begin position="5"/>
        <end position="122"/>
    </location>
</feature>
<dbReference type="InterPro" id="IPR018060">
    <property type="entry name" value="HTH_AraC"/>
</dbReference>
<dbReference type="AlphaFoldDB" id="A0AA41K4L6"/>
<comment type="function">
    <text evidence="9">May play the central regulatory role in sporulation. It may be an element of the effector pathway responsible for the activation of sporulation genes in response to nutritional stress. Spo0A may act in concert with spo0H (a sigma factor) to control the expression of some genes that are critical to the sporulation process.</text>
</comment>
<reference evidence="13" key="1">
    <citation type="journal article" date="2021" name="Gut Microbes">
        <title>A synthetic consortium of 100 gut commensals modulates the composition and function in a colon model of the microbiome of elderly subjects.</title>
        <authorList>
            <person name="Perez M."/>
            <person name="Ntemiri A."/>
            <person name="Tan H."/>
            <person name="Harris H.M.B."/>
            <person name="Roager H.M."/>
            <person name="Ribiere C."/>
            <person name="O'Toole P.W."/>
        </authorList>
    </citation>
    <scope>NUCLEOTIDE SEQUENCE</scope>
    <source>
        <strain evidence="13">MCC335</strain>
    </source>
</reference>
<comment type="subcellular location">
    <subcellularLocation>
        <location evidence="1">Cytoplasm</location>
    </subcellularLocation>
</comment>
<evidence type="ECO:0000259" key="12">
    <source>
        <dbReference type="PROSITE" id="PS50110"/>
    </source>
</evidence>
<comment type="caution">
    <text evidence="13">The sequence shown here is derived from an EMBL/GenBank/DDBJ whole genome shotgun (WGS) entry which is preliminary data.</text>
</comment>
<dbReference type="PRINTS" id="PR00032">
    <property type="entry name" value="HTHARAC"/>
</dbReference>
<dbReference type="PANTHER" id="PTHR42713:SF3">
    <property type="entry name" value="TRANSCRIPTIONAL REGULATORY PROTEIN HPTR"/>
    <property type="match status" value="1"/>
</dbReference>
<dbReference type="GO" id="GO:0000160">
    <property type="term" value="P:phosphorelay signal transduction system"/>
    <property type="evidence" value="ECO:0007669"/>
    <property type="project" value="UniProtKB-KW"/>
</dbReference>
<feature type="modified residue" description="4-aspartylphosphate" evidence="10">
    <location>
        <position position="57"/>
    </location>
</feature>
<name>A0AA41K4L6_9FIRM</name>
<dbReference type="GO" id="GO:0003700">
    <property type="term" value="F:DNA-binding transcription factor activity"/>
    <property type="evidence" value="ECO:0007669"/>
    <property type="project" value="InterPro"/>
</dbReference>
<sequence>MKMYSVVIIDDNKIAVEAISKSTDWEKFGCRVAGTAYDGVAGLKLIHNSAPDIVIIDIQMPGFNGLDVIKKIQGTRKDIRFIIISGYSQFEYAQQAIRYGVSDYLLKPILTEEMEQALKHVTDTLHKKEAGTAPGHMDSLERRIYGIRSGKDGYSSMVSQAISYVDRNINRNISLRDVCDELLVSMSYFSKCFKKETGAGFSSYVTMVKMENARILLKNPKNRVNEVAHMLGYSDYAYFFQVFKKQFGYAPSDIKLNVKKEDKKNDPNAGK</sequence>
<evidence type="ECO:0000256" key="9">
    <source>
        <dbReference type="ARBA" id="ARBA00024867"/>
    </source>
</evidence>
<dbReference type="SUPFAM" id="SSF52172">
    <property type="entry name" value="CheY-like"/>
    <property type="match status" value="1"/>
</dbReference>
<dbReference type="InterPro" id="IPR011006">
    <property type="entry name" value="CheY-like_superfamily"/>
</dbReference>
<evidence type="ECO:0000256" key="6">
    <source>
        <dbReference type="ARBA" id="ARBA00023015"/>
    </source>
</evidence>